<dbReference type="Pfam" id="PF04186">
    <property type="entry name" value="FxsA"/>
    <property type="match status" value="1"/>
</dbReference>
<protein>
    <submittedName>
        <fullName evidence="2">Membrane protein FxsA</fullName>
    </submittedName>
</protein>
<evidence type="ECO:0000313" key="2">
    <source>
        <dbReference type="EMBL" id="MBH8587861.1"/>
    </source>
</evidence>
<keyword evidence="1" id="KW-1133">Transmembrane helix</keyword>
<evidence type="ECO:0000256" key="1">
    <source>
        <dbReference type="SAM" id="Phobius"/>
    </source>
</evidence>
<keyword evidence="1" id="KW-0812">Transmembrane</keyword>
<dbReference type="InterPro" id="IPR007313">
    <property type="entry name" value="FxsA"/>
</dbReference>
<name>A0ABS0QGG2_THEVU</name>
<dbReference type="RefSeq" id="WP_037997612.1">
    <property type="nucleotide sequence ID" value="NZ_CP036487.1"/>
</dbReference>
<dbReference type="EMBL" id="JAECVU010000001">
    <property type="protein sequence ID" value="MBH8587861.1"/>
    <property type="molecule type" value="Genomic_DNA"/>
</dbReference>
<dbReference type="PANTHER" id="PTHR35335:SF1">
    <property type="entry name" value="UPF0716 PROTEIN FXSA"/>
    <property type="match status" value="1"/>
</dbReference>
<organism evidence="2 3">
    <name type="scientific">Thermoactinomyces vulgaris</name>
    <dbReference type="NCBI Taxonomy" id="2026"/>
    <lineage>
        <taxon>Bacteria</taxon>
        <taxon>Bacillati</taxon>
        <taxon>Bacillota</taxon>
        <taxon>Bacilli</taxon>
        <taxon>Bacillales</taxon>
        <taxon>Thermoactinomycetaceae</taxon>
        <taxon>Thermoactinomyces</taxon>
    </lineage>
</organism>
<gene>
    <name evidence="2" type="primary">fxsA</name>
    <name evidence="2" type="ORF">I8U22_03375</name>
</gene>
<accession>A0ABS0QGG2</accession>
<sequence length="134" mass="15304">MRNLFLFLLGAIIVIPALEIWLFIEIGGWIGALPTIMLVFLSAVLGAYFARREGWNTYRLAMIQMQNGELPGEALLDGACILSGGILLITPGFFTDAAGFLLVFPYTRAIVKHWIIRWLKKKIERGEIIWYRRY</sequence>
<evidence type="ECO:0000313" key="3">
    <source>
        <dbReference type="Proteomes" id="UP000641910"/>
    </source>
</evidence>
<feature type="transmembrane region" description="Helical" evidence="1">
    <location>
        <begin position="29"/>
        <end position="50"/>
    </location>
</feature>
<comment type="caution">
    <text evidence="2">The sequence shown here is derived from an EMBL/GenBank/DDBJ whole genome shotgun (WGS) entry which is preliminary data.</text>
</comment>
<feature type="transmembrane region" description="Helical" evidence="1">
    <location>
        <begin position="97"/>
        <end position="115"/>
    </location>
</feature>
<reference evidence="2 3" key="1">
    <citation type="submission" date="2020-12" db="EMBL/GenBank/DDBJ databases">
        <title>WGS of Thermoactinomyces spp.</title>
        <authorList>
            <person name="Cheng K."/>
        </authorList>
    </citation>
    <scope>NUCLEOTIDE SEQUENCE [LARGE SCALE GENOMIC DNA]</scope>
    <source>
        <strain evidence="3">CICC 10650\ACCC 41061</strain>
    </source>
</reference>
<keyword evidence="1" id="KW-0472">Membrane</keyword>
<dbReference type="Proteomes" id="UP000641910">
    <property type="component" value="Unassembled WGS sequence"/>
</dbReference>
<dbReference type="PANTHER" id="PTHR35335">
    <property type="entry name" value="UPF0716 PROTEIN FXSA"/>
    <property type="match status" value="1"/>
</dbReference>
<keyword evidence="3" id="KW-1185">Reference proteome</keyword>
<dbReference type="NCBIfam" id="NF008528">
    <property type="entry name" value="PRK11463.1-2"/>
    <property type="match status" value="1"/>
</dbReference>
<proteinExistence type="predicted"/>
<feature type="transmembrane region" description="Helical" evidence="1">
    <location>
        <begin position="70"/>
        <end position="91"/>
    </location>
</feature>